<keyword evidence="6" id="KW-1185">Reference proteome</keyword>
<dbReference type="EMBL" id="JACTAM010000023">
    <property type="protein sequence ID" value="KAI2649595.1"/>
    <property type="molecule type" value="Genomic_DNA"/>
</dbReference>
<proteinExistence type="predicted"/>
<feature type="domain" description="SUEL-type lectin" evidence="4">
    <location>
        <begin position="98"/>
        <end position="179"/>
    </location>
</feature>
<dbReference type="InterPro" id="IPR000922">
    <property type="entry name" value="Lectin_gal-bd_dom"/>
</dbReference>
<evidence type="ECO:0000313" key="5">
    <source>
        <dbReference type="EMBL" id="KAI2649595.1"/>
    </source>
</evidence>
<dbReference type="Pfam" id="PF02140">
    <property type="entry name" value="SUEL_Lectin"/>
    <property type="match status" value="4"/>
</dbReference>
<keyword evidence="2" id="KW-0677">Repeat</keyword>
<evidence type="ECO:0000256" key="1">
    <source>
        <dbReference type="ARBA" id="ARBA00022734"/>
    </source>
</evidence>
<feature type="domain" description="SUEL-type lectin" evidence="4">
    <location>
        <begin position="199"/>
        <end position="317"/>
    </location>
</feature>
<dbReference type="PROSITE" id="PS50228">
    <property type="entry name" value="SUEL_LECTIN"/>
    <property type="match status" value="3"/>
</dbReference>
<evidence type="ECO:0000259" key="4">
    <source>
        <dbReference type="PROSITE" id="PS50228"/>
    </source>
</evidence>
<accession>A0ABQ8LFX4</accession>
<feature type="domain" description="SUEL-type lectin" evidence="4">
    <location>
        <begin position="16"/>
        <end position="102"/>
    </location>
</feature>
<gene>
    <name evidence="5" type="ORF">H4Q32_015571</name>
</gene>
<dbReference type="PANTHER" id="PTHR46780">
    <property type="entry name" value="PROTEIN EVA-1"/>
    <property type="match status" value="1"/>
</dbReference>
<feature type="compositionally biased region" description="Polar residues" evidence="3">
    <location>
        <begin position="341"/>
        <end position="356"/>
    </location>
</feature>
<name>A0ABQ8LFX4_LABRO</name>
<organism evidence="5 6">
    <name type="scientific">Labeo rohita</name>
    <name type="common">Indian major carp</name>
    <name type="synonym">Cyprinus rohita</name>
    <dbReference type="NCBI Taxonomy" id="84645"/>
    <lineage>
        <taxon>Eukaryota</taxon>
        <taxon>Metazoa</taxon>
        <taxon>Chordata</taxon>
        <taxon>Craniata</taxon>
        <taxon>Vertebrata</taxon>
        <taxon>Euteleostomi</taxon>
        <taxon>Actinopterygii</taxon>
        <taxon>Neopterygii</taxon>
        <taxon>Teleostei</taxon>
        <taxon>Ostariophysi</taxon>
        <taxon>Cypriniformes</taxon>
        <taxon>Cyprinidae</taxon>
        <taxon>Labeoninae</taxon>
        <taxon>Labeonini</taxon>
        <taxon>Labeo</taxon>
    </lineage>
</organism>
<protein>
    <submittedName>
        <fullName evidence="5">Rhamnose-binding lectin</fullName>
    </submittedName>
</protein>
<evidence type="ECO:0000256" key="3">
    <source>
        <dbReference type="SAM" id="MobiDB-lite"/>
    </source>
</evidence>
<comment type="caution">
    <text evidence="5">The sequence shown here is derived from an EMBL/GenBank/DDBJ whole genome shotgun (WGS) entry which is preliminary data.</text>
</comment>
<sequence length="401" mass="44322">MLLPCQYGVKAKTTLACEGESAVLSCDVGFIKVIKSQYGRTDRTTCASGKKEKSISDTQCSQDTFLHMCDGRKSCSVHATNSIFSDPCNGTYKYLDVSYTCIPANTGVISVHYANYGRRDLVTCPHTSATSTHCYSPQTSSVRSRCDGKKSCLLNASNSVFCDPCYLVNKYLEVTYSLLILLCRQALLSPGVETKRYFTCEGGSVQLSCDWGYIKVVTANYGRTDHTTCSAGRSLHQLSNTDCFQETSVHVMSIRCDGRKSCSVPAEEVSPVKAAKVSLTVTRSLRSSCNGKKSCQLNTSNPSFFSDPCPDVHKYLEHSKTPLETSFQEETRGRECEAAPTQANQEGFESKTSLSKSSERRKWRNLKGRFLMPAQAKFAQRLHRVFVLSRTAELKHAPGAW</sequence>
<dbReference type="Gene3D" id="2.60.120.740">
    <property type="match status" value="4"/>
</dbReference>
<reference evidence="5 6" key="1">
    <citation type="submission" date="2022-01" db="EMBL/GenBank/DDBJ databases">
        <title>A high-quality chromosome-level genome assembly of rohu carp, Labeo rohita.</title>
        <authorList>
            <person name="Arick M.A. II"/>
            <person name="Hsu C.-Y."/>
            <person name="Magbanua Z."/>
            <person name="Pechanova O."/>
            <person name="Grover C."/>
            <person name="Miller E."/>
            <person name="Thrash A."/>
            <person name="Ezzel L."/>
            <person name="Alam S."/>
            <person name="Benzie J."/>
            <person name="Hamilton M."/>
            <person name="Karsi A."/>
            <person name="Lawrence M.L."/>
            <person name="Peterson D.G."/>
        </authorList>
    </citation>
    <scope>NUCLEOTIDE SEQUENCE [LARGE SCALE GENOMIC DNA]</scope>
    <source>
        <strain evidence="6">BAU-BD-2019</strain>
        <tissue evidence="5">Blood</tissue>
    </source>
</reference>
<dbReference type="InterPro" id="IPR043159">
    <property type="entry name" value="Lectin_gal-bd_sf"/>
</dbReference>
<dbReference type="Proteomes" id="UP000830375">
    <property type="component" value="Unassembled WGS sequence"/>
</dbReference>
<evidence type="ECO:0000313" key="6">
    <source>
        <dbReference type="Proteomes" id="UP000830375"/>
    </source>
</evidence>
<evidence type="ECO:0000256" key="2">
    <source>
        <dbReference type="ARBA" id="ARBA00022737"/>
    </source>
</evidence>
<keyword evidence="1" id="KW-0430">Lectin</keyword>
<feature type="region of interest" description="Disordered" evidence="3">
    <location>
        <begin position="338"/>
        <end position="359"/>
    </location>
</feature>